<feature type="non-terminal residue" evidence="1">
    <location>
        <position position="383"/>
    </location>
</feature>
<dbReference type="PRINTS" id="PR00150">
    <property type="entry name" value="PEPCARBXLASE"/>
</dbReference>
<dbReference type="GO" id="GO:0005829">
    <property type="term" value="C:cytosol"/>
    <property type="evidence" value="ECO:0007669"/>
    <property type="project" value="TreeGrafter"/>
</dbReference>
<dbReference type="GO" id="GO:0008964">
    <property type="term" value="F:phosphoenolpyruvate carboxylase activity"/>
    <property type="evidence" value="ECO:0007669"/>
    <property type="project" value="InterPro"/>
</dbReference>
<dbReference type="GO" id="GO:0006099">
    <property type="term" value="P:tricarboxylic acid cycle"/>
    <property type="evidence" value="ECO:0007669"/>
    <property type="project" value="InterPro"/>
</dbReference>
<proteinExistence type="predicted"/>
<evidence type="ECO:0000313" key="1">
    <source>
        <dbReference type="EMBL" id="KKK71500.1"/>
    </source>
</evidence>
<protein>
    <recommendedName>
        <fullName evidence="2">Phosphoenolpyruvate carboxylase</fullName>
    </recommendedName>
</protein>
<gene>
    <name evidence="1" type="ORF">LCGC14_2913290</name>
</gene>
<dbReference type="Pfam" id="PF00311">
    <property type="entry name" value="PEPcase"/>
    <property type="match status" value="1"/>
</dbReference>
<dbReference type="PANTHER" id="PTHR30523">
    <property type="entry name" value="PHOSPHOENOLPYRUVATE CARBOXYLASE"/>
    <property type="match status" value="1"/>
</dbReference>
<dbReference type="InterPro" id="IPR033129">
    <property type="entry name" value="PEPCASE_His_AS"/>
</dbReference>
<name>A0A0F8YCS8_9ZZZZ</name>
<sequence>LTLADHIRNYSEKALGSLIVSMTRNVYDLFTIYLFAREAGMTRHSVDSMVCPLPVVPLFETIEDLKESPRILHEFLSHPVTRKSLAYQQQVHNRTSPVQDVMIGYSDSNKDGGIISSAWHLYNAQVKLSEIGFKHGVNIRFFHGKGGTISRGAGPRHWFLRSLPDTTVNGLIRITEQGETIERKYANMANAAYNIELLVAGTAHRSLISKIEKPGDDRVRREVFEFMAKESIRIYQELTVHPSFISFFEQATPIDAIESSRIGSRPARRTGRKSLEDLRAIPWVFSWTQSRMHISGWYSVGSTLWKMKQTVPELYASLKELALSDNFLRYVLTNIDTSLAATDEDIIRLYSSLVSQEKVRTEILDLLLNELTLSREMMLDLLE</sequence>
<dbReference type="InterPro" id="IPR015813">
    <property type="entry name" value="Pyrv/PenolPyrv_kinase-like_dom"/>
</dbReference>
<dbReference type="InterPro" id="IPR021135">
    <property type="entry name" value="PEP_COase"/>
</dbReference>
<reference evidence="1" key="1">
    <citation type="journal article" date="2015" name="Nature">
        <title>Complex archaea that bridge the gap between prokaryotes and eukaryotes.</title>
        <authorList>
            <person name="Spang A."/>
            <person name="Saw J.H."/>
            <person name="Jorgensen S.L."/>
            <person name="Zaremba-Niedzwiedzka K."/>
            <person name="Martijn J."/>
            <person name="Lind A.E."/>
            <person name="van Eijk R."/>
            <person name="Schleper C."/>
            <person name="Guy L."/>
            <person name="Ettema T.J."/>
        </authorList>
    </citation>
    <scope>NUCLEOTIDE SEQUENCE</scope>
</reference>
<feature type="non-terminal residue" evidence="1">
    <location>
        <position position="1"/>
    </location>
</feature>
<dbReference type="GO" id="GO:0015977">
    <property type="term" value="P:carbon fixation"/>
    <property type="evidence" value="ECO:0007669"/>
    <property type="project" value="InterPro"/>
</dbReference>
<dbReference type="EMBL" id="LAZR01057706">
    <property type="protein sequence ID" value="KKK71500.1"/>
    <property type="molecule type" value="Genomic_DNA"/>
</dbReference>
<dbReference type="PROSITE" id="PS00393">
    <property type="entry name" value="PEPCASE_2"/>
    <property type="match status" value="1"/>
</dbReference>
<evidence type="ECO:0008006" key="2">
    <source>
        <dbReference type="Google" id="ProtNLM"/>
    </source>
</evidence>
<dbReference type="SUPFAM" id="SSF51621">
    <property type="entry name" value="Phosphoenolpyruvate/pyruvate domain"/>
    <property type="match status" value="1"/>
</dbReference>
<organism evidence="1">
    <name type="scientific">marine sediment metagenome</name>
    <dbReference type="NCBI Taxonomy" id="412755"/>
    <lineage>
        <taxon>unclassified sequences</taxon>
        <taxon>metagenomes</taxon>
        <taxon>ecological metagenomes</taxon>
    </lineage>
</organism>
<accession>A0A0F8YCS8</accession>
<dbReference type="PANTHER" id="PTHR30523:SF32">
    <property type="entry name" value="PHOSPHOENOLPYRUVATE CARBOXYLASE"/>
    <property type="match status" value="1"/>
</dbReference>
<comment type="caution">
    <text evidence="1">The sequence shown here is derived from an EMBL/GenBank/DDBJ whole genome shotgun (WGS) entry which is preliminary data.</text>
</comment>
<dbReference type="AlphaFoldDB" id="A0A0F8YCS8"/>